<evidence type="ECO:0000313" key="4">
    <source>
        <dbReference type="Proteomes" id="UP000076798"/>
    </source>
</evidence>
<feature type="transmembrane region" description="Helical" evidence="2">
    <location>
        <begin position="229"/>
        <end position="250"/>
    </location>
</feature>
<sequence>MNSSTCPAPSSIPSNVTDLILSAALNGLQVAFTLSNQTGDDLKFNKTTGTFQSLYCAAASALALNECYGICPNPDITVLVAIDSDSETGIGVRLSFWIQSILNGMQLRIGPARDYLTVSIEALLVLNSPPDSNLASWSATMLTIAIVLPAIYQKSLQTLTLYHATQVLNFATFSTVTSLAVAPLCDIWREVKPGKITDKDHPFDGDAGFSDPETRMQELSATKMQTSRALLTASFVVQISLQWTWCILLFTNPKYAQTPCSGSTVVYLFGFPFRACDINHDEYAIYPLWLLFCMSVVLFWGILLVFASSPSFHPVLSPSSTMRQSPETPLQNIIRQIRFLLRDRNRLFVVFTNTLVVFVALLFLWNSEAQAWTRKNIILLGENTTLGFGQMAALLLGITPAAGLIVALHNQSIERAKKRDSAEDGLLKAPGVQTPPVDLGSENVHDIESRGHWSPGFSNRGISSTGANALGLQVAPQPVGEEDNAAIRMRPSFPSDQSDDPIHDLPGS</sequence>
<keyword evidence="4" id="KW-1185">Reference proteome</keyword>
<keyword evidence="2" id="KW-1133">Transmembrane helix</keyword>
<protein>
    <submittedName>
        <fullName evidence="3">Uncharacterized protein</fullName>
    </submittedName>
</protein>
<keyword evidence="2" id="KW-0472">Membrane</keyword>
<gene>
    <name evidence="3" type="ORF">SISSUDRAFT_1036277</name>
</gene>
<feature type="transmembrane region" description="Helical" evidence="2">
    <location>
        <begin position="347"/>
        <end position="365"/>
    </location>
</feature>
<organism evidence="3 4">
    <name type="scientific">Sistotremastrum suecicum HHB10207 ss-3</name>
    <dbReference type="NCBI Taxonomy" id="1314776"/>
    <lineage>
        <taxon>Eukaryota</taxon>
        <taxon>Fungi</taxon>
        <taxon>Dikarya</taxon>
        <taxon>Basidiomycota</taxon>
        <taxon>Agaricomycotina</taxon>
        <taxon>Agaricomycetes</taxon>
        <taxon>Sistotremastrales</taxon>
        <taxon>Sistotremastraceae</taxon>
        <taxon>Sistotremastrum</taxon>
    </lineage>
</organism>
<accession>A0A165ZN03</accession>
<reference evidence="3 4" key="1">
    <citation type="journal article" date="2016" name="Mol. Biol. Evol.">
        <title>Comparative Genomics of Early-Diverging Mushroom-Forming Fungi Provides Insights into the Origins of Lignocellulose Decay Capabilities.</title>
        <authorList>
            <person name="Nagy L.G."/>
            <person name="Riley R."/>
            <person name="Tritt A."/>
            <person name="Adam C."/>
            <person name="Daum C."/>
            <person name="Floudas D."/>
            <person name="Sun H."/>
            <person name="Yadav J.S."/>
            <person name="Pangilinan J."/>
            <person name="Larsson K.H."/>
            <person name="Matsuura K."/>
            <person name="Barry K."/>
            <person name="Labutti K."/>
            <person name="Kuo R."/>
            <person name="Ohm R.A."/>
            <person name="Bhattacharya S.S."/>
            <person name="Shirouzu T."/>
            <person name="Yoshinaga Y."/>
            <person name="Martin F.M."/>
            <person name="Grigoriev I.V."/>
            <person name="Hibbett D.S."/>
        </authorList>
    </citation>
    <scope>NUCLEOTIDE SEQUENCE [LARGE SCALE GENOMIC DNA]</scope>
    <source>
        <strain evidence="3 4">HHB10207 ss-3</strain>
    </source>
</reference>
<dbReference type="AlphaFoldDB" id="A0A165ZN03"/>
<evidence type="ECO:0000313" key="3">
    <source>
        <dbReference type="EMBL" id="KZT34469.1"/>
    </source>
</evidence>
<name>A0A165ZN03_9AGAM</name>
<dbReference type="OrthoDB" id="5427664at2759"/>
<proteinExistence type="predicted"/>
<evidence type="ECO:0000256" key="1">
    <source>
        <dbReference type="SAM" id="MobiDB-lite"/>
    </source>
</evidence>
<feature type="region of interest" description="Disordered" evidence="1">
    <location>
        <begin position="476"/>
        <end position="508"/>
    </location>
</feature>
<feature type="transmembrane region" description="Helical" evidence="2">
    <location>
        <begin position="288"/>
        <end position="307"/>
    </location>
</feature>
<feature type="transmembrane region" description="Helical" evidence="2">
    <location>
        <begin position="385"/>
        <end position="408"/>
    </location>
</feature>
<dbReference type="EMBL" id="KV428180">
    <property type="protein sequence ID" value="KZT34469.1"/>
    <property type="molecule type" value="Genomic_DNA"/>
</dbReference>
<keyword evidence="2" id="KW-0812">Transmembrane</keyword>
<evidence type="ECO:0000256" key="2">
    <source>
        <dbReference type="SAM" id="Phobius"/>
    </source>
</evidence>
<dbReference type="Proteomes" id="UP000076798">
    <property type="component" value="Unassembled WGS sequence"/>
</dbReference>